<keyword evidence="4" id="KW-0677">Repeat</keyword>
<comment type="caution">
    <text evidence="10">The sequence shown here is derived from an EMBL/GenBank/DDBJ whole genome shotgun (WGS) entry which is preliminary data.</text>
</comment>
<feature type="active site" description="Charge relay system" evidence="7">
    <location>
        <position position="256"/>
    </location>
</feature>
<feature type="binding site" evidence="8">
    <location>
        <position position="176"/>
    </location>
    <ligand>
        <name>substrate</name>
    </ligand>
</feature>
<keyword evidence="3" id="KW-0732">Signal</keyword>
<dbReference type="NCBIfam" id="TIGR02037">
    <property type="entry name" value="degP_htrA_DO"/>
    <property type="match status" value="1"/>
</dbReference>
<dbReference type="PANTHER" id="PTHR43343">
    <property type="entry name" value="PEPTIDASE S12"/>
    <property type="match status" value="1"/>
</dbReference>
<proteinExistence type="inferred from homology"/>
<dbReference type="PRINTS" id="PR00834">
    <property type="entry name" value="PROTEASES2C"/>
</dbReference>
<dbReference type="PANTHER" id="PTHR43343:SF3">
    <property type="entry name" value="PROTEASE DO-LIKE 8, CHLOROPLASTIC"/>
    <property type="match status" value="1"/>
</dbReference>
<dbReference type="InterPro" id="IPR001478">
    <property type="entry name" value="PDZ"/>
</dbReference>
<organism evidence="10">
    <name type="scientific">Rhodothermus marinus</name>
    <name type="common">Rhodothermus obamensis</name>
    <dbReference type="NCBI Taxonomy" id="29549"/>
    <lineage>
        <taxon>Bacteria</taxon>
        <taxon>Pseudomonadati</taxon>
        <taxon>Rhodothermota</taxon>
        <taxon>Rhodothermia</taxon>
        <taxon>Rhodothermales</taxon>
        <taxon>Rhodothermaceae</taxon>
        <taxon>Rhodothermus</taxon>
    </lineage>
</organism>
<evidence type="ECO:0000256" key="4">
    <source>
        <dbReference type="ARBA" id="ARBA00022737"/>
    </source>
</evidence>
<dbReference type="SUPFAM" id="SSF50494">
    <property type="entry name" value="Trypsin-like serine proteases"/>
    <property type="match status" value="1"/>
</dbReference>
<dbReference type="InterPro" id="IPR001940">
    <property type="entry name" value="Peptidase_S1C"/>
</dbReference>
<evidence type="ECO:0000256" key="7">
    <source>
        <dbReference type="PIRSR" id="PIRSR611782-1"/>
    </source>
</evidence>
<dbReference type="Pfam" id="PF13365">
    <property type="entry name" value="Trypsin_2"/>
    <property type="match status" value="1"/>
</dbReference>
<sequence length="536" mass="58493">MASRAGRRILWIVSALGLLLVGLLGGGLWTTWRMQRYQVPAEPVRIVERVQLGGGETVGAVTLPGRNGAQITVDPVVLNQVFREVAQRVTPAVVYIEVRVGRAGGEKWLRQMDPNQEPFFQEFTPRQSVGSGVLVSRDGYIVTNYHVVQNAAEILVTLADKRQYQGRLIGFDRSTDLAVLKITPRSGETFPVVAFGNSDELQVGEWVLAIGNPFRLTSTVTAGIVSALGRQVNIIEDFFRVEDFIQTDAAINPGNSGGALVNLRGELVGINTAIATESGAYEGYGFAVPVNLVARVVEDLIAYGEVQRGYLGVSIQEIDARQARLLGLPGVQGVLITEVRKGSAADQAGLQSGDVVLAVNGRAVNAPNELQSVVARYRPGDRIDLEVWRNAQRLHLQAQLMGRETSAYQEWFSELTQQAPALPESPQEPAPDSVFNLENWGLGLRDLSDQEYKTFKVNSGVYIAYVARGSVADEAGLPRDVVILQIEGFEVAALEDVLALLEEFEATEAVLFRVKKRDGTIAFYEVLVPEPISVQR</sequence>
<feature type="binding site" evidence="8">
    <location>
        <begin position="254"/>
        <end position="256"/>
    </location>
    <ligand>
        <name>substrate</name>
    </ligand>
</feature>
<feature type="active site" description="Charge relay system" evidence="7">
    <location>
        <position position="176"/>
    </location>
</feature>
<keyword evidence="5" id="KW-0378">Hydrolase</keyword>
<comment type="similarity">
    <text evidence="1">Belongs to the peptidase S1C family.</text>
</comment>
<dbReference type="InterPro" id="IPR051201">
    <property type="entry name" value="Chloro_Bact_Ser_Proteases"/>
</dbReference>
<dbReference type="PROSITE" id="PS50106">
    <property type="entry name" value="PDZ"/>
    <property type="match status" value="1"/>
</dbReference>
<gene>
    <name evidence="10" type="ORF">ENO59_00505</name>
</gene>
<evidence type="ECO:0000313" key="10">
    <source>
        <dbReference type="EMBL" id="HER94992.1"/>
    </source>
</evidence>
<keyword evidence="2" id="KW-0645">Protease</keyword>
<evidence type="ECO:0000259" key="9">
    <source>
        <dbReference type="PROSITE" id="PS50106"/>
    </source>
</evidence>
<dbReference type="AlphaFoldDB" id="A0A7V2AYI8"/>
<dbReference type="SMART" id="SM00228">
    <property type="entry name" value="PDZ"/>
    <property type="match status" value="2"/>
</dbReference>
<dbReference type="GO" id="GO:0004252">
    <property type="term" value="F:serine-type endopeptidase activity"/>
    <property type="evidence" value="ECO:0007669"/>
    <property type="project" value="InterPro"/>
</dbReference>
<evidence type="ECO:0000256" key="5">
    <source>
        <dbReference type="ARBA" id="ARBA00022801"/>
    </source>
</evidence>
<protein>
    <submittedName>
        <fullName evidence="10">Do family serine endopeptidase</fullName>
    </submittedName>
</protein>
<dbReference type="Gene3D" id="2.40.10.120">
    <property type="match status" value="1"/>
</dbReference>
<reference evidence="10" key="1">
    <citation type="journal article" date="2020" name="mSystems">
        <title>Genome- and Community-Level Interaction Insights into Carbon Utilization and Element Cycling Functions of Hydrothermarchaeota in Hydrothermal Sediment.</title>
        <authorList>
            <person name="Zhou Z."/>
            <person name="Liu Y."/>
            <person name="Xu W."/>
            <person name="Pan J."/>
            <person name="Luo Z.H."/>
            <person name="Li M."/>
        </authorList>
    </citation>
    <scope>NUCLEOTIDE SEQUENCE [LARGE SCALE GENOMIC DNA]</scope>
    <source>
        <strain evidence="10">SpSt-143</strain>
    </source>
</reference>
<dbReference type="InterPro" id="IPR036034">
    <property type="entry name" value="PDZ_sf"/>
</dbReference>
<name>A0A7V2AYI8_RHOMR</name>
<dbReference type="FunFam" id="2.40.10.10:FF:000001">
    <property type="entry name" value="Periplasmic serine protease DegS"/>
    <property type="match status" value="1"/>
</dbReference>
<feature type="active site" description="Charge relay system" evidence="7">
    <location>
        <position position="146"/>
    </location>
</feature>
<dbReference type="GO" id="GO:0006508">
    <property type="term" value="P:proteolysis"/>
    <property type="evidence" value="ECO:0007669"/>
    <property type="project" value="UniProtKB-KW"/>
</dbReference>
<dbReference type="InterPro" id="IPR009003">
    <property type="entry name" value="Peptidase_S1_PA"/>
</dbReference>
<dbReference type="InterPro" id="IPR011782">
    <property type="entry name" value="Pept_S1C_Do"/>
</dbReference>
<dbReference type="Pfam" id="PF13180">
    <property type="entry name" value="PDZ_2"/>
    <property type="match status" value="1"/>
</dbReference>
<evidence type="ECO:0000256" key="2">
    <source>
        <dbReference type="ARBA" id="ARBA00022670"/>
    </source>
</evidence>
<feature type="domain" description="PDZ" evidence="9">
    <location>
        <begin position="300"/>
        <end position="391"/>
    </location>
</feature>
<evidence type="ECO:0000256" key="6">
    <source>
        <dbReference type="ARBA" id="ARBA00022825"/>
    </source>
</evidence>
<dbReference type="SUPFAM" id="SSF50156">
    <property type="entry name" value="PDZ domain-like"/>
    <property type="match status" value="2"/>
</dbReference>
<accession>A0A7V2AYI8</accession>
<evidence type="ECO:0000256" key="3">
    <source>
        <dbReference type="ARBA" id="ARBA00022729"/>
    </source>
</evidence>
<dbReference type="Gene3D" id="2.30.42.10">
    <property type="match status" value="2"/>
</dbReference>
<keyword evidence="6" id="KW-0720">Serine protease</keyword>
<feature type="binding site" evidence="8">
    <location>
        <position position="146"/>
    </location>
    <ligand>
        <name>substrate</name>
    </ligand>
</feature>
<dbReference type="EMBL" id="DSGB01000001">
    <property type="protein sequence ID" value="HER94992.1"/>
    <property type="molecule type" value="Genomic_DNA"/>
</dbReference>
<evidence type="ECO:0000256" key="1">
    <source>
        <dbReference type="ARBA" id="ARBA00010541"/>
    </source>
</evidence>
<evidence type="ECO:0000256" key="8">
    <source>
        <dbReference type="PIRSR" id="PIRSR611782-2"/>
    </source>
</evidence>